<reference evidence="1 2" key="1">
    <citation type="submission" date="2016-10" db="EMBL/GenBank/DDBJ databases">
        <authorList>
            <person name="de Groot N.N."/>
        </authorList>
    </citation>
    <scope>NUCLEOTIDE SEQUENCE [LARGE SCALE GENOMIC DNA]</scope>
    <source>
        <strain evidence="1 2">KH1P1</strain>
    </source>
</reference>
<organism evidence="1 2">
    <name type="scientific">[Clostridium] aminophilum</name>
    <dbReference type="NCBI Taxonomy" id="1526"/>
    <lineage>
        <taxon>Bacteria</taxon>
        <taxon>Bacillati</taxon>
        <taxon>Bacillota</taxon>
        <taxon>Clostridia</taxon>
        <taxon>Lachnospirales</taxon>
        <taxon>Lachnospiraceae</taxon>
    </lineage>
</organism>
<dbReference type="EMBL" id="FOIL01000016">
    <property type="protein sequence ID" value="SET39617.1"/>
    <property type="molecule type" value="Genomic_DNA"/>
</dbReference>
<evidence type="ECO:0000313" key="2">
    <source>
        <dbReference type="Proteomes" id="UP000199820"/>
    </source>
</evidence>
<dbReference type="RefSeq" id="WP_074649288.1">
    <property type="nucleotide sequence ID" value="NZ_FOIL01000016.1"/>
</dbReference>
<dbReference type="OrthoDB" id="2085859at2"/>
<proteinExistence type="predicted"/>
<dbReference type="STRING" id="1526.SAMN02910262_00593"/>
<name>A0A1I0E3D9_9FIRM</name>
<dbReference type="Proteomes" id="UP000199820">
    <property type="component" value="Unassembled WGS sequence"/>
</dbReference>
<dbReference type="AlphaFoldDB" id="A0A1I0E3D9"/>
<sequence>MRMYDKLFLGPKAAKHRFTVLQRIRHQKWVDGLYVLVPSSNPENIMDILPAAALSEQHGIYRDALIIGAAKGYDEACELAGTIVAGMFRERGDFNLEAYL</sequence>
<accession>A0A1I0E3D9</accession>
<protein>
    <submittedName>
        <fullName evidence="1">Uncharacterized protein</fullName>
    </submittedName>
</protein>
<evidence type="ECO:0000313" key="1">
    <source>
        <dbReference type="EMBL" id="SET39617.1"/>
    </source>
</evidence>
<gene>
    <name evidence="1" type="ORF">SAMN04487771_101631</name>
</gene>
<keyword evidence="2" id="KW-1185">Reference proteome</keyword>